<keyword evidence="5 16" id="KW-0808">Transferase</keyword>
<dbReference type="InterPro" id="IPR011913">
    <property type="entry name" value="RfaE_dom_I"/>
</dbReference>
<dbReference type="GO" id="GO:0033786">
    <property type="term" value="F:heptose-1-phosphate adenylyltransferase activity"/>
    <property type="evidence" value="ECO:0007669"/>
    <property type="project" value="UniProtKB-UniRule"/>
</dbReference>
<feature type="binding site" evidence="16">
    <location>
        <begin position="193"/>
        <end position="196"/>
    </location>
    <ligand>
        <name>ATP</name>
        <dbReference type="ChEBI" id="CHEBI:30616"/>
    </ligand>
</feature>
<dbReference type="STRING" id="634436.SAMN05216361_1272"/>
<evidence type="ECO:0000256" key="16">
    <source>
        <dbReference type="HAMAP-Rule" id="MF_01603"/>
    </source>
</evidence>
<dbReference type="Pfam" id="PF00294">
    <property type="entry name" value="PfkB"/>
    <property type="match status" value="1"/>
</dbReference>
<dbReference type="PROSITE" id="PS00583">
    <property type="entry name" value="PFKB_KINASES_1"/>
    <property type="match status" value="1"/>
</dbReference>
<comment type="pathway">
    <text evidence="16">Nucleotide-sugar biosynthesis; ADP-L-glycero-beta-D-manno-heptose biosynthesis; ADP-L-glycero-beta-D-manno-heptose from D-glycero-beta-D-manno-heptose 7-phosphate: step 1/4.</text>
</comment>
<dbReference type="NCBIfam" id="TIGR00125">
    <property type="entry name" value="cyt_tran_rel"/>
    <property type="match status" value="1"/>
</dbReference>
<evidence type="ECO:0000259" key="17">
    <source>
        <dbReference type="Pfam" id="PF00294"/>
    </source>
</evidence>
<dbReference type="SUPFAM" id="SSF52374">
    <property type="entry name" value="Nucleotidylyl transferase"/>
    <property type="match status" value="1"/>
</dbReference>
<dbReference type="InterPro" id="IPR014729">
    <property type="entry name" value="Rossmann-like_a/b/a_fold"/>
</dbReference>
<dbReference type="InterPro" id="IPR029056">
    <property type="entry name" value="Ribokinase-like"/>
</dbReference>
<dbReference type="EC" id="2.7.1.167" evidence="16"/>
<comment type="similarity">
    <text evidence="14 16">In the N-terminal section; belongs to the carbohydrate kinase PfkB family.</text>
</comment>
<feature type="region of interest" description="Ribokinase" evidence="16">
    <location>
        <begin position="1"/>
        <end position="316"/>
    </location>
</feature>
<evidence type="ECO:0000313" key="20">
    <source>
        <dbReference type="Proteomes" id="UP000184520"/>
    </source>
</evidence>
<dbReference type="GO" id="GO:0005524">
    <property type="term" value="F:ATP binding"/>
    <property type="evidence" value="ECO:0007669"/>
    <property type="project" value="UniProtKB-UniRule"/>
</dbReference>
<name>A0A1M5H1N7_9ALTE</name>
<dbReference type="InterPro" id="IPR002173">
    <property type="entry name" value="Carboh/pur_kinase_PfkB_CS"/>
</dbReference>
<comment type="function">
    <text evidence="1 16">Catalyzes the phosphorylation of D-glycero-D-manno-heptose 7-phosphate at the C-1 position to selectively form D-glycero-beta-D-manno-heptose-1,7-bisphosphate.</text>
</comment>
<dbReference type="NCBIfam" id="NF008454">
    <property type="entry name" value="PRK11316.1"/>
    <property type="match status" value="1"/>
</dbReference>
<dbReference type="UniPathway" id="UPA00356">
    <property type="reaction ID" value="UER00437"/>
</dbReference>
<dbReference type="FunFam" id="3.40.50.620:FF:000028">
    <property type="entry name" value="Bifunctional protein HldE"/>
    <property type="match status" value="1"/>
</dbReference>
<sequence>MTLPDFSQIRILVAGDVMLDRYWTGATARVSPEAPVPVVNINDIEDRPGGAANVAINLASLGASVSLLGLVGQDDNANILQTRLTGYGIECFFTPCEQFDTITKLRVMSRNQQLLRMDFEKSFASVDKSALVEAFAAQLDSCDLVILSDYAKGTLSDPQALIQLAIAKGKPVVVDPKGSDFSKYRQATLITPNLAELSAVVGEVDSETQLVEKSGALCESLSLDALLVTRSEQGMTLFQPQQPEFHLPAKAKEVYDVTGAGDTVISTLAACMAAGETLQQSCVLANLAASIVVGKLGTSTVSTTELAVAAGQQSHPDGGVMSEEQLVLAIEAAKRRGERIVMTNGCFDILHAGHVSYLDAAGRLGDRLIVAVNTDASVQALKGPGRPVNNVQRRMAVLAGLSAVDWVVPFSEDTPERLISRLLPDVLVKGGDYKVEEIAGGKAVMDNGGSVEVLHFEEGVSTTGIIDTIVKRQSFQQQ</sequence>
<evidence type="ECO:0000256" key="3">
    <source>
        <dbReference type="ARBA" id="ARBA00004713"/>
    </source>
</evidence>
<evidence type="ECO:0000256" key="1">
    <source>
        <dbReference type="ARBA" id="ARBA00002319"/>
    </source>
</evidence>
<protein>
    <recommendedName>
        <fullName evidence="16">Bifunctional protein HldE</fullName>
    </recommendedName>
    <domain>
        <recommendedName>
            <fullName evidence="16">D-beta-D-heptose 7-phosphate kinase</fullName>
            <ecNumber evidence="16">2.7.1.167</ecNumber>
        </recommendedName>
        <alternativeName>
            <fullName evidence="16">D-beta-D-heptose 7-phosphotransferase</fullName>
        </alternativeName>
        <alternativeName>
            <fullName evidence="16">D-glycero-beta-D-manno-heptose-7-phosphate kinase</fullName>
        </alternativeName>
    </domain>
    <domain>
        <recommendedName>
            <fullName evidence="16">D-beta-D-heptose 1-phosphate adenylyltransferase</fullName>
            <ecNumber evidence="16">2.7.7.70</ecNumber>
        </recommendedName>
        <alternativeName>
            <fullName evidence="16">D-glycero-beta-D-manno-heptose 1-phosphate adenylyltransferase</fullName>
        </alternativeName>
    </domain>
</protein>
<feature type="region of interest" description="Cytidylyltransferase" evidence="16">
    <location>
        <begin position="342"/>
        <end position="478"/>
    </location>
</feature>
<comment type="pathway">
    <text evidence="3">Bacterial outer membrane biogenesis; LPS core biosynthesis.</text>
</comment>
<dbReference type="PANTHER" id="PTHR46969">
    <property type="entry name" value="BIFUNCTIONAL PROTEIN HLDE"/>
    <property type="match status" value="1"/>
</dbReference>
<keyword evidence="6 16" id="KW-0548">Nucleotidyltransferase</keyword>
<dbReference type="InterPro" id="IPR011611">
    <property type="entry name" value="PfkB_dom"/>
</dbReference>
<dbReference type="EMBL" id="FQWD01000002">
    <property type="protein sequence ID" value="SHG09951.1"/>
    <property type="molecule type" value="Genomic_DNA"/>
</dbReference>
<comment type="similarity">
    <text evidence="15 16">In the C-terminal section; belongs to the cytidylyltransferase family.</text>
</comment>
<dbReference type="GO" id="GO:0009244">
    <property type="term" value="P:lipopolysaccharide core region biosynthetic process"/>
    <property type="evidence" value="ECO:0007669"/>
    <property type="project" value="UniProtKB-UniPathway"/>
</dbReference>
<dbReference type="RefSeq" id="WP_073319568.1">
    <property type="nucleotide sequence ID" value="NZ_FQWD01000002.1"/>
</dbReference>
<dbReference type="Proteomes" id="UP000184520">
    <property type="component" value="Unassembled WGS sequence"/>
</dbReference>
<keyword evidence="11 16" id="KW-0119">Carbohydrate metabolism</keyword>
<evidence type="ECO:0000313" key="19">
    <source>
        <dbReference type="EMBL" id="SHG09951.1"/>
    </source>
</evidence>
<feature type="active site" evidence="16">
    <location>
        <position position="262"/>
    </location>
</feature>
<evidence type="ECO:0000256" key="14">
    <source>
        <dbReference type="ARBA" id="ARBA00060955"/>
    </source>
</evidence>
<evidence type="ECO:0000256" key="13">
    <source>
        <dbReference type="ARBA" id="ARBA00052873"/>
    </source>
</evidence>
<keyword evidence="8 16" id="KW-0418">Kinase</keyword>
<evidence type="ECO:0000256" key="2">
    <source>
        <dbReference type="ARBA" id="ARBA00003753"/>
    </source>
</evidence>
<comment type="function">
    <text evidence="2 16">Catalyzes the ADP transfer from ATP to D-glycero-beta-D-manno-heptose 1-phosphate, yielding ADP-D-glycero-beta-D-manno-heptose.</text>
</comment>
<keyword evidence="10 16" id="KW-0511">Multifunctional enzyme</keyword>
<dbReference type="Pfam" id="PF01467">
    <property type="entry name" value="CTP_transf_like"/>
    <property type="match status" value="1"/>
</dbReference>
<dbReference type="OrthoDB" id="9802794at2"/>
<keyword evidence="9 16" id="KW-0067">ATP-binding</keyword>
<dbReference type="GO" id="GO:0005829">
    <property type="term" value="C:cytosol"/>
    <property type="evidence" value="ECO:0007669"/>
    <property type="project" value="TreeGrafter"/>
</dbReference>
<dbReference type="PANTHER" id="PTHR46969:SF1">
    <property type="entry name" value="BIFUNCTIONAL PROTEIN HLDE"/>
    <property type="match status" value="1"/>
</dbReference>
<accession>A0A1M5H1N7</accession>
<comment type="catalytic activity">
    <reaction evidence="13 16">
        <text>D-glycero-beta-D-manno-heptose 7-phosphate + ATP = D-glycero-beta-D-manno-heptose 1,7-bisphosphate + ADP + H(+)</text>
        <dbReference type="Rhea" id="RHEA:27473"/>
        <dbReference type="ChEBI" id="CHEBI:15378"/>
        <dbReference type="ChEBI" id="CHEBI:30616"/>
        <dbReference type="ChEBI" id="CHEBI:60204"/>
        <dbReference type="ChEBI" id="CHEBI:60208"/>
        <dbReference type="ChEBI" id="CHEBI:456216"/>
        <dbReference type="EC" id="2.7.1.167"/>
    </reaction>
</comment>
<dbReference type="GO" id="GO:0097171">
    <property type="term" value="P:ADP-L-glycero-beta-D-manno-heptose biosynthetic process"/>
    <property type="evidence" value="ECO:0007669"/>
    <property type="project" value="UniProtKB-UniPathway"/>
</dbReference>
<dbReference type="SUPFAM" id="SSF53613">
    <property type="entry name" value="Ribokinase-like"/>
    <property type="match status" value="1"/>
</dbReference>
<dbReference type="CDD" id="cd01172">
    <property type="entry name" value="RfaE_like"/>
    <property type="match status" value="1"/>
</dbReference>
<keyword evidence="7 16" id="KW-0547">Nucleotide-binding</keyword>
<evidence type="ECO:0000256" key="8">
    <source>
        <dbReference type="ARBA" id="ARBA00022777"/>
    </source>
</evidence>
<dbReference type="Gene3D" id="3.40.1190.20">
    <property type="match status" value="1"/>
</dbReference>
<evidence type="ECO:0000256" key="11">
    <source>
        <dbReference type="ARBA" id="ARBA00023277"/>
    </source>
</evidence>
<evidence type="ECO:0000256" key="15">
    <source>
        <dbReference type="ARBA" id="ARBA00061122"/>
    </source>
</evidence>
<feature type="domain" description="Carbohydrate kinase PfkB" evidence="17">
    <location>
        <begin position="11"/>
        <end position="301"/>
    </location>
</feature>
<comment type="catalytic activity">
    <reaction evidence="12 16">
        <text>D-glycero-beta-D-manno-heptose 1-phosphate + ATP + H(+) = ADP-D-glycero-beta-D-manno-heptose + diphosphate</text>
        <dbReference type="Rhea" id="RHEA:27465"/>
        <dbReference type="ChEBI" id="CHEBI:15378"/>
        <dbReference type="ChEBI" id="CHEBI:30616"/>
        <dbReference type="ChEBI" id="CHEBI:33019"/>
        <dbReference type="ChEBI" id="CHEBI:59967"/>
        <dbReference type="ChEBI" id="CHEBI:61593"/>
        <dbReference type="EC" id="2.7.7.70"/>
    </reaction>
</comment>
<evidence type="ECO:0000256" key="12">
    <source>
        <dbReference type="ARBA" id="ARBA00047428"/>
    </source>
</evidence>
<evidence type="ECO:0000256" key="6">
    <source>
        <dbReference type="ARBA" id="ARBA00022695"/>
    </source>
</evidence>
<dbReference type="Gene3D" id="3.40.50.620">
    <property type="entry name" value="HUPs"/>
    <property type="match status" value="1"/>
</dbReference>
<dbReference type="InterPro" id="IPR023030">
    <property type="entry name" value="Bifunc_HldE"/>
</dbReference>
<dbReference type="GO" id="GO:0016773">
    <property type="term" value="F:phosphotransferase activity, alcohol group as acceptor"/>
    <property type="evidence" value="ECO:0007669"/>
    <property type="project" value="InterPro"/>
</dbReference>
<dbReference type="EC" id="2.7.7.70" evidence="16"/>
<dbReference type="HAMAP" id="MF_01603">
    <property type="entry name" value="HldE"/>
    <property type="match status" value="1"/>
</dbReference>
<dbReference type="FunFam" id="3.40.1190.20:FF:000002">
    <property type="entry name" value="Bifunctional protein HldE"/>
    <property type="match status" value="1"/>
</dbReference>
<dbReference type="InterPro" id="IPR011914">
    <property type="entry name" value="RfaE_dom_II"/>
</dbReference>
<comment type="pathway">
    <text evidence="16">Nucleotide-sugar biosynthesis; ADP-L-glycero-beta-D-manno-heptose biosynthesis; ADP-L-glycero-beta-D-manno-heptose from D-glycero-beta-D-manno-heptose 7-phosphate: step 3/4.</text>
</comment>
<reference evidence="20" key="1">
    <citation type="submission" date="2016-11" db="EMBL/GenBank/DDBJ databases">
        <authorList>
            <person name="Varghese N."/>
            <person name="Submissions S."/>
        </authorList>
    </citation>
    <scope>NUCLEOTIDE SEQUENCE [LARGE SCALE GENOMIC DNA]</scope>
    <source>
        <strain evidence="20">CGMCC 1.8995</strain>
    </source>
</reference>
<keyword evidence="20" id="KW-1185">Reference proteome</keyword>
<evidence type="ECO:0000256" key="5">
    <source>
        <dbReference type="ARBA" id="ARBA00022679"/>
    </source>
</evidence>
<evidence type="ECO:0000256" key="10">
    <source>
        <dbReference type="ARBA" id="ARBA00023268"/>
    </source>
</evidence>
<feature type="domain" description="Cytidyltransferase-like" evidence="18">
    <location>
        <begin position="342"/>
        <end position="466"/>
    </location>
</feature>
<evidence type="ECO:0000259" key="18">
    <source>
        <dbReference type="Pfam" id="PF01467"/>
    </source>
</evidence>
<dbReference type="UniPathway" id="UPA00958"/>
<dbReference type="NCBIfam" id="TIGR02198">
    <property type="entry name" value="rfaE_dom_I"/>
    <property type="match status" value="1"/>
</dbReference>
<dbReference type="NCBIfam" id="TIGR02199">
    <property type="entry name" value="rfaE_dom_II"/>
    <property type="match status" value="1"/>
</dbReference>
<dbReference type="InterPro" id="IPR004821">
    <property type="entry name" value="Cyt_trans-like"/>
</dbReference>
<dbReference type="AlphaFoldDB" id="A0A1M5H1N7"/>
<comment type="subunit">
    <text evidence="4 16">Homodimer.</text>
</comment>
<gene>
    <name evidence="16" type="primary">hldE</name>
    <name evidence="19" type="ORF">SAMN05216361_1272</name>
</gene>
<evidence type="ECO:0000256" key="4">
    <source>
        <dbReference type="ARBA" id="ARBA00011738"/>
    </source>
</evidence>
<evidence type="ECO:0000256" key="9">
    <source>
        <dbReference type="ARBA" id="ARBA00022840"/>
    </source>
</evidence>
<proteinExistence type="inferred from homology"/>
<organism evidence="19 20">
    <name type="scientific">Marisediminitalea aggregata</name>
    <dbReference type="NCBI Taxonomy" id="634436"/>
    <lineage>
        <taxon>Bacteria</taxon>
        <taxon>Pseudomonadati</taxon>
        <taxon>Pseudomonadota</taxon>
        <taxon>Gammaproteobacteria</taxon>
        <taxon>Alteromonadales</taxon>
        <taxon>Alteromonadaceae</taxon>
        <taxon>Marisediminitalea</taxon>
    </lineage>
</organism>
<dbReference type="GO" id="GO:0033785">
    <property type="term" value="F:heptose 7-phosphate kinase activity"/>
    <property type="evidence" value="ECO:0007669"/>
    <property type="project" value="UniProtKB-UniRule"/>
</dbReference>
<evidence type="ECO:0000256" key="7">
    <source>
        <dbReference type="ARBA" id="ARBA00022741"/>
    </source>
</evidence>